<dbReference type="Proteomes" id="UP001153076">
    <property type="component" value="Unassembled WGS sequence"/>
</dbReference>
<evidence type="ECO:0000313" key="6">
    <source>
        <dbReference type="Proteomes" id="UP001153076"/>
    </source>
</evidence>
<feature type="transmembrane region" description="Helical" evidence="2">
    <location>
        <begin position="248"/>
        <end position="274"/>
    </location>
</feature>
<dbReference type="Gene3D" id="2.120.10.30">
    <property type="entry name" value="TolB, C-terminal domain"/>
    <property type="match status" value="1"/>
</dbReference>
<feature type="region of interest" description="Disordered" evidence="1">
    <location>
        <begin position="295"/>
        <end position="319"/>
    </location>
</feature>
<dbReference type="InterPro" id="IPR056822">
    <property type="entry name" value="TEN_NHL"/>
</dbReference>
<evidence type="ECO:0000259" key="4">
    <source>
        <dbReference type="Pfam" id="PF25021"/>
    </source>
</evidence>
<dbReference type="OrthoDB" id="342730at2759"/>
<feature type="region of interest" description="Disordered" evidence="1">
    <location>
        <begin position="383"/>
        <end position="404"/>
    </location>
</feature>
<dbReference type="PANTHER" id="PTHR13833">
    <property type="match status" value="1"/>
</dbReference>
<feature type="domain" description="Teneurin NHL" evidence="4">
    <location>
        <begin position="136"/>
        <end position="180"/>
    </location>
</feature>
<proteinExistence type="predicted"/>
<evidence type="ECO:0000256" key="1">
    <source>
        <dbReference type="SAM" id="MobiDB-lite"/>
    </source>
</evidence>
<name>A0A9Q1GPW4_9CARY</name>
<dbReference type="Pfam" id="PF25021">
    <property type="entry name" value="TEN_NHL"/>
    <property type="match status" value="1"/>
</dbReference>
<gene>
    <name evidence="5" type="ORF">Cgig2_006918</name>
</gene>
<dbReference type="InterPro" id="IPR011042">
    <property type="entry name" value="6-blade_b-propeller_TolB-like"/>
</dbReference>
<evidence type="ECO:0000313" key="5">
    <source>
        <dbReference type="EMBL" id="KAJ8424495.1"/>
    </source>
</evidence>
<dbReference type="AlphaFoldDB" id="A0A9Q1GPW4"/>
<feature type="region of interest" description="Disordered" evidence="1">
    <location>
        <begin position="424"/>
        <end position="463"/>
    </location>
</feature>
<keyword evidence="2" id="KW-0472">Membrane</keyword>
<feature type="signal peptide" evidence="3">
    <location>
        <begin position="1"/>
        <end position="24"/>
    </location>
</feature>
<evidence type="ECO:0000256" key="3">
    <source>
        <dbReference type="SAM" id="SignalP"/>
    </source>
</evidence>
<keyword evidence="2" id="KW-0812">Transmembrane</keyword>
<dbReference type="EMBL" id="JAKOGI010001666">
    <property type="protein sequence ID" value="KAJ8424495.1"/>
    <property type="molecule type" value="Genomic_DNA"/>
</dbReference>
<comment type="caution">
    <text evidence="5">The sequence shown here is derived from an EMBL/GenBank/DDBJ whole genome shotgun (WGS) entry which is preliminary data.</text>
</comment>
<feature type="compositionally biased region" description="Basic and acidic residues" evidence="1">
    <location>
        <begin position="451"/>
        <end position="461"/>
    </location>
</feature>
<keyword evidence="2" id="KW-1133">Transmembrane helix</keyword>
<keyword evidence="6" id="KW-1185">Reference proteome</keyword>
<organism evidence="5 6">
    <name type="scientific">Carnegiea gigantea</name>
    <dbReference type="NCBI Taxonomy" id="171969"/>
    <lineage>
        <taxon>Eukaryota</taxon>
        <taxon>Viridiplantae</taxon>
        <taxon>Streptophyta</taxon>
        <taxon>Embryophyta</taxon>
        <taxon>Tracheophyta</taxon>
        <taxon>Spermatophyta</taxon>
        <taxon>Magnoliopsida</taxon>
        <taxon>eudicotyledons</taxon>
        <taxon>Gunneridae</taxon>
        <taxon>Pentapetalae</taxon>
        <taxon>Caryophyllales</taxon>
        <taxon>Cactineae</taxon>
        <taxon>Cactaceae</taxon>
        <taxon>Cactoideae</taxon>
        <taxon>Echinocereeae</taxon>
        <taxon>Carnegiea</taxon>
    </lineage>
</organism>
<protein>
    <recommendedName>
        <fullName evidence="4">Teneurin NHL domain-containing protein</fullName>
    </recommendedName>
</protein>
<feature type="transmembrane region" description="Helical" evidence="2">
    <location>
        <begin position="331"/>
        <end position="351"/>
    </location>
</feature>
<evidence type="ECO:0000256" key="2">
    <source>
        <dbReference type="SAM" id="Phobius"/>
    </source>
</evidence>
<accession>A0A9Q1GPW4</accession>
<feature type="transmembrane region" description="Helical" evidence="2">
    <location>
        <begin position="30"/>
        <end position="47"/>
    </location>
</feature>
<dbReference type="SUPFAM" id="SSF101898">
    <property type="entry name" value="NHL repeat"/>
    <property type="match status" value="1"/>
</dbReference>
<dbReference type="PANTHER" id="PTHR13833:SF57">
    <property type="entry name" value="NHL REPEAT PROTEIN"/>
    <property type="match status" value="1"/>
</dbReference>
<keyword evidence="3" id="KW-0732">Signal</keyword>
<sequence length="509" mass="57169">MATKCMTFLLIFLIFLGGFSSVLASPPARIVAGIVTNVVSTVFKWLWSLRTQIKTEKAITSRSSIKFQGGYTVETVFDGSKAGIEPYSVQTSPAGDLLILDSANSNLYRVSTPLSRYSRPKIVAGSPEGFTGHVDGKLREARMCHPKGIAVDDSGNIYIADTLNMAIRKISDAGITTIAGGKWSHGDSLSEEAKLSDDFDIVYMRSSCSLLVTDRGNQVIKEIQLHDDDCSYEPHQVQPVEHDENLHLGIGIAVLGAAIFFGYISKLILIYLYFHPPSNQDRGAQLNNNHAIVPPYQMTPKSVRPPLIPDQDNEDEYEDDDEGLFFSFGRLIVNASSAVAELFTGFLFSGFRKKRPRHQNLQHFQHLSRHPSYTWPNMQETYALRGEDEPPPPLEPRSRTPHNVRKAYENAQQQFRQSGRAYYEEPVQHQRQIQQKQQHPRQREALGNSKNSEEKGTDKSEIVFGAVQEQDGRREAMVIKAVDFSDPVYSQHNIGPRLNYMGYSSYSYS</sequence>
<reference evidence="5" key="1">
    <citation type="submission" date="2022-04" db="EMBL/GenBank/DDBJ databases">
        <title>Carnegiea gigantea Genome sequencing and assembly v2.</title>
        <authorList>
            <person name="Copetti D."/>
            <person name="Sanderson M.J."/>
            <person name="Burquez A."/>
            <person name="Wojciechowski M.F."/>
        </authorList>
    </citation>
    <scope>NUCLEOTIDE SEQUENCE</scope>
    <source>
        <strain evidence="5">SGP5-SGP5p</strain>
        <tissue evidence="5">Aerial part</tissue>
    </source>
</reference>
<feature type="chain" id="PRO_5040228293" description="Teneurin NHL domain-containing protein" evidence="3">
    <location>
        <begin position="25"/>
        <end position="509"/>
    </location>
</feature>